<dbReference type="EMBL" id="JAZGQO010000009">
    <property type="protein sequence ID" value="KAK6177909.1"/>
    <property type="molecule type" value="Genomic_DNA"/>
</dbReference>
<evidence type="ECO:0000256" key="1">
    <source>
        <dbReference type="SAM" id="MobiDB-lite"/>
    </source>
</evidence>
<feature type="region of interest" description="Disordered" evidence="1">
    <location>
        <begin position="1064"/>
        <end position="1099"/>
    </location>
</feature>
<feature type="compositionally biased region" description="Polar residues" evidence="1">
    <location>
        <begin position="984"/>
        <end position="993"/>
    </location>
</feature>
<dbReference type="InterPro" id="IPR035437">
    <property type="entry name" value="SNase_OB-fold_sf"/>
</dbReference>
<sequence>MSYSGDTHNFQTESSVMSDSGDTHQIQTESSIMSDSIGSQLFQGKITHIIDPSNFWAQIGTESDTEMFKELEEELKIFCESVGVLNKDSNIGLLDCGCYVLVKQEESWHRAQVSRVDELKQRLDVSYLDHGDTDIVHMNHICVACPRIFYSLKPQAFKCQLVGIKPLAKNWTNRGIKCFKDRTKDQIFQTAIVSIDQQFMFTGVSLYYSDDQGRSLAYDLIDEEIGMPSDVNVPEFARDVRSALPESYLENFQYDTDDQSTLTSDNYSPLPFDQSVASNSTDPSNPSSAVNSPAEFYNPSNPETFNIDISNIGSTQSVQKDLENKVSAKPENYINNHNYLNVTNGRVDDKSDRTPRKDNQNNVDTTCEHRSGAVTPCNNQSNPTSPEVKTPTHRKLYTDSWSDPQTPTSGTEPPSPDLGIPGFNLSAIMKTKSVCAGDLQEERDVRRRVTTKTEIVDNMEQIYDEIEYNNDCSNIWGMSDLNISVDSGQQHDVIDNIKSQIDAILPKQQYIHTGWENSHRQPDAFPTTTNVATLEQDLFPVLKIENSEEAEYKFSKQLAKLIKNIANEDPVIVCDRIHQVVPPDGSCEANVLSVCLEMLIDEAMSNKAAQDAILKILDSYSHCDIFGTCIESVVKKLTRSYIKRPIRRTVHTDFSHILAQLFLMSKYWPLVVASLVQDFIISTLWKWIIFNKSGQQVGREAMESCELYLGCLETVWSTLSTVIYELYPDKHKLFLKDLLDKLLGDKITSNVRTRLFNLYMVSKEDILKTTESTHSNGTSADSNITKAQLKSDASSQTSPCLQDTKSTNTDDLDIKDWMKESLSTYEVPCQAEEENKVSSSYFDFHDDQFDFGNGGYQDERILDKSSCFDHHDDDIWYGDNNNCKHEIIDKRVEAVTIKRVISFSDIRKNEKYHGKSGNESDSSTFSVNSATQEPIKSEETNKNSNRMDVESVSSEVPNSKTFSHSEVNNNVNNQRDTDSLLPSYFNTKGNSTKMPEKQELPVKKKHKKTSPKQKQYHSWAECVKLEKSSSENLQADHLKHLAMQTLQSGVLKGKNIKARRQLSTEELKVMSSKESRSKPITKSNLEHCKDSRESKPISLNNDINNIKTLNKDPEPVLSKHKAGLVPEGKFLQPKRAQEVKRPETFAAKSRRLLKGKDLPMKAKLTREMLEEQLEKEVMMKFAPKSAYAMSSHKTPVKPKPKTNPETEWPSLKPKVSPPQKTKDTTSSNSLQSIAAALLETPTATEVGSVEENHTSCTSNKIKITNPSEQVKGGDSTVPMINNSDSSSDVKGEETNTSRSYFDDSDDEWESDDSQDNFIVSGPTDKFQMDANKAPTYQPVQRTWNPGVRTCSSCGETTHVVYDCPKKASIIF</sequence>
<keyword evidence="4" id="KW-1185">Reference proteome</keyword>
<feature type="region of interest" description="Disordered" evidence="1">
    <location>
        <begin position="911"/>
        <end position="1015"/>
    </location>
</feature>
<accession>A0AAN8JLN2</accession>
<dbReference type="Gene3D" id="2.30.30.140">
    <property type="match status" value="1"/>
</dbReference>
<feature type="compositionally biased region" description="Polar residues" evidence="1">
    <location>
        <begin position="1254"/>
        <end position="1268"/>
    </location>
</feature>
<reference evidence="3 4" key="1">
    <citation type="submission" date="2024-01" db="EMBL/GenBank/DDBJ databases">
        <title>The genome of the rayed Mediterranean limpet Patella caerulea (Linnaeus, 1758).</title>
        <authorList>
            <person name="Anh-Thu Weber A."/>
            <person name="Halstead-Nussloch G."/>
        </authorList>
    </citation>
    <scope>NUCLEOTIDE SEQUENCE [LARGE SCALE GENOMIC DNA]</scope>
    <source>
        <strain evidence="3">AATW-2023a</strain>
        <tissue evidence="3">Whole specimen</tissue>
    </source>
</reference>
<evidence type="ECO:0000313" key="3">
    <source>
        <dbReference type="EMBL" id="KAK6177909.1"/>
    </source>
</evidence>
<dbReference type="InterPro" id="IPR002999">
    <property type="entry name" value="Tudor"/>
</dbReference>
<feature type="compositionally biased region" description="Basic and acidic residues" evidence="1">
    <location>
        <begin position="1064"/>
        <end position="1077"/>
    </location>
</feature>
<feature type="region of interest" description="Disordered" evidence="1">
    <location>
        <begin position="327"/>
        <end position="420"/>
    </location>
</feature>
<feature type="compositionally biased region" description="Basic and acidic residues" evidence="1">
    <location>
        <begin position="935"/>
        <end position="949"/>
    </location>
</feature>
<feature type="compositionally biased region" description="Basic and acidic residues" evidence="1">
    <location>
        <begin position="346"/>
        <end position="359"/>
    </location>
</feature>
<feature type="compositionally biased region" description="Polar residues" evidence="1">
    <location>
        <begin position="399"/>
        <end position="412"/>
    </location>
</feature>
<dbReference type="Gene3D" id="2.40.50.90">
    <property type="match status" value="1"/>
</dbReference>
<feature type="compositionally biased region" description="Low complexity" evidence="1">
    <location>
        <begin position="283"/>
        <end position="294"/>
    </location>
</feature>
<gene>
    <name evidence="3" type="ORF">SNE40_012778</name>
</gene>
<dbReference type="SUPFAM" id="SSF63748">
    <property type="entry name" value="Tudor/PWWP/MBT"/>
    <property type="match status" value="1"/>
</dbReference>
<feature type="region of interest" description="Disordered" evidence="1">
    <location>
        <begin position="1187"/>
        <end position="1228"/>
    </location>
</feature>
<evidence type="ECO:0000313" key="4">
    <source>
        <dbReference type="Proteomes" id="UP001347796"/>
    </source>
</evidence>
<name>A0AAN8JLN2_PATCE</name>
<feature type="region of interest" description="Disordered" evidence="1">
    <location>
        <begin position="1241"/>
        <end position="1312"/>
    </location>
</feature>
<feature type="region of interest" description="Disordered" evidence="1">
    <location>
        <begin position="254"/>
        <end position="302"/>
    </location>
</feature>
<comment type="caution">
    <text evidence="3">The sequence shown here is derived from an EMBL/GenBank/DDBJ whole genome shotgun (WGS) entry which is preliminary data.</text>
</comment>
<organism evidence="3 4">
    <name type="scientific">Patella caerulea</name>
    <name type="common">Rayed Mediterranean limpet</name>
    <dbReference type="NCBI Taxonomy" id="87958"/>
    <lineage>
        <taxon>Eukaryota</taxon>
        <taxon>Metazoa</taxon>
        <taxon>Spiralia</taxon>
        <taxon>Lophotrochozoa</taxon>
        <taxon>Mollusca</taxon>
        <taxon>Gastropoda</taxon>
        <taxon>Patellogastropoda</taxon>
        <taxon>Patelloidea</taxon>
        <taxon>Patellidae</taxon>
        <taxon>Patella</taxon>
    </lineage>
</organism>
<dbReference type="Proteomes" id="UP001347796">
    <property type="component" value="Unassembled WGS sequence"/>
</dbReference>
<proteinExistence type="predicted"/>
<feature type="domain" description="Tudor" evidence="2">
    <location>
        <begin position="91"/>
        <end position="151"/>
    </location>
</feature>
<feature type="compositionally biased region" description="Basic residues" evidence="1">
    <location>
        <begin position="1003"/>
        <end position="1015"/>
    </location>
</feature>
<feature type="compositionally biased region" description="Polar residues" evidence="1">
    <location>
        <begin position="333"/>
        <end position="344"/>
    </location>
</feature>
<feature type="region of interest" description="Disordered" evidence="1">
    <location>
        <begin position="1"/>
        <end position="26"/>
    </location>
</feature>
<feature type="compositionally biased region" description="Basic and acidic residues" evidence="1">
    <location>
        <begin position="1084"/>
        <end position="1095"/>
    </location>
</feature>
<feature type="compositionally biased region" description="Acidic residues" evidence="1">
    <location>
        <begin position="1302"/>
        <end position="1312"/>
    </location>
</feature>
<feature type="compositionally biased region" description="Polar residues" evidence="1">
    <location>
        <begin position="950"/>
        <end position="974"/>
    </location>
</feature>
<evidence type="ECO:0000259" key="2">
    <source>
        <dbReference type="PROSITE" id="PS50304"/>
    </source>
</evidence>
<feature type="region of interest" description="Disordered" evidence="1">
    <location>
        <begin position="771"/>
        <end position="807"/>
    </location>
</feature>
<feature type="compositionally biased region" description="Polar residues" evidence="1">
    <location>
        <begin position="919"/>
        <end position="934"/>
    </location>
</feature>
<protein>
    <recommendedName>
        <fullName evidence="2">Tudor domain-containing protein</fullName>
    </recommendedName>
</protein>
<dbReference type="PROSITE" id="PS50304">
    <property type="entry name" value="TUDOR"/>
    <property type="match status" value="1"/>
</dbReference>
<dbReference type="Pfam" id="PF00567">
    <property type="entry name" value="TUDOR"/>
    <property type="match status" value="1"/>
</dbReference>
<feature type="compositionally biased region" description="Polar residues" evidence="1">
    <location>
        <begin position="376"/>
        <end position="387"/>
    </location>
</feature>